<organism evidence="2 3">
    <name type="scientific">Streptomyces indiaensis</name>
    <dbReference type="NCBI Taxonomy" id="284033"/>
    <lineage>
        <taxon>Bacteria</taxon>
        <taxon>Bacillati</taxon>
        <taxon>Actinomycetota</taxon>
        <taxon>Actinomycetes</taxon>
        <taxon>Kitasatosporales</taxon>
        <taxon>Streptomycetaceae</taxon>
        <taxon>Streptomyces</taxon>
    </lineage>
</organism>
<proteinExistence type="predicted"/>
<dbReference type="Proteomes" id="UP001501474">
    <property type="component" value="Unassembled WGS sequence"/>
</dbReference>
<feature type="domain" description="Deoxyribonuclease NucA/NucB" evidence="1">
    <location>
        <begin position="285"/>
        <end position="383"/>
    </location>
</feature>
<evidence type="ECO:0000259" key="1">
    <source>
        <dbReference type="Pfam" id="PF14040"/>
    </source>
</evidence>
<name>A0ABN3DFY6_9ACTN</name>
<dbReference type="InterPro" id="IPR029476">
    <property type="entry name" value="DNase_NucA_NucB"/>
</dbReference>
<dbReference type="Pfam" id="PF14040">
    <property type="entry name" value="DNase_NucA_NucB"/>
    <property type="match status" value="1"/>
</dbReference>
<gene>
    <name evidence="2" type="ORF">GCM10010104_24040</name>
</gene>
<protein>
    <recommendedName>
        <fullName evidence="1">Deoxyribonuclease NucA/NucB domain-containing protein</fullName>
    </recommendedName>
</protein>
<accession>A0ABN3DFY6</accession>
<comment type="caution">
    <text evidence="2">The sequence shown here is derived from an EMBL/GenBank/DDBJ whole genome shotgun (WGS) entry which is preliminary data.</text>
</comment>
<sequence>MPPAADDQLRGYNLTLHSRKLTAVAATLTIAAAGTIAASAPSSGASGSNEITVTASRVTSDFSANNFKSAAAAPQAGEPAGYCKQPNPMTTAVNRTMDCYSAPLQVDVKKNGRTVGTAKFTVWHEIHLNLKGVKWSEKITVSKATITGNANGIITTFHPSCGSGCQVRAGGSLASPFTLNGSAHTGSASYTFTVSRGHPRSSHTRYEFDFKKPGYTSGEAAYVGSTYRCDDEDRQYGAGCVYPTRISVEKDWTKLSDMANMPGIGDNIRKVQRAGLHIGRPGSTVPLTRATKAKADENRKEVCGPSVRPKPGDIWWTVDPNDDGTKPSCDEYPFAETTQGGNTYNPPNRSIKWVPLKENRQQGGILRTFFGRYHLLPGDKFYVQAGQ</sequence>
<reference evidence="2 3" key="1">
    <citation type="journal article" date="2019" name="Int. J. Syst. Evol. Microbiol.">
        <title>The Global Catalogue of Microorganisms (GCM) 10K type strain sequencing project: providing services to taxonomists for standard genome sequencing and annotation.</title>
        <authorList>
            <consortium name="The Broad Institute Genomics Platform"/>
            <consortium name="The Broad Institute Genome Sequencing Center for Infectious Disease"/>
            <person name="Wu L."/>
            <person name="Ma J."/>
        </authorList>
    </citation>
    <scope>NUCLEOTIDE SEQUENCE [LARGE SCALE GENOMIC DNA]</scope>
    <source>
        <strain evidence="2 3">JCM 3053</strain>
    </source>
</reference>
<dbReference type="EMBL" id="BAAART010000055">
    <property type="protein sequence ID" value="GAA2230073.1"/>
    <property type="molecule type" value="Genomic_DNA"/>
</dbReference>
<keyword evidence="3" id="KW-1185">Reference proteome</keyword>
<evidence type="ECO:0000313" key="2">
    <source>
        <dbReference type="EMBL" id="GAA2230073.1"/>
    </source>
</evidence>
<evidence type="ECO:0000313" key="3">
    <source>
        <dbReference type="Proteomes" id="UP001501474"/>
    </source>
</evidence>